<proteinExistence type="predicted"/>
<comment type="subunit">
    <text evidence="1">Component of the NuA4 histone acetyltransferase complex.</text>
</comment>
<dbReference type="AlphaFoldDB" id="A0A9P5AUC6"/>
<name>A0A9P5AUC6_9HYPO</name>
<dbReference type="Proteomes" id="UP000730481">
    <property type="component" value="Unassembled WGS sequence"/>
</dbReference>
<accession>A0A9P5AUC6</accession>
<evidence type="ECO:0000313" key="2">
    <source>
        <dbReference type="EMBL" id="KAF4345123.1"/>
    </source>
</evidence>
<dbReference type="OrthoDB" id="433924at2759"/>
<evidence type="ECO:0000313" key="3">
    <source>
        <dbReference type="Proteomes" id="UP000730481"/>
    </source>
</evidence>
<reference evidence="2" key="2">
    <citation type="submission" date="2020-02" db="EMBL/GenBank/DDBJ databases">
        <title>Identification and distribution of gene clusters putatively required for synthesis of sphingolipid metabolism inhibitors in phylogenetically diverse species of the filamentous fungus Fusarium.</title>
        <authorList>
            <person name="Kim H.-S."/>
            <person name="Busman M."/>
            <person name="Brown D.W."/>
            <person name="Divon H."/>
            <person name="Uhlig S."/>
            <person name="Proctor R.H."/>
        </authorList>
    </citation>
    <scope>NUCLEOTIDE SEQUENCE</scope>
    <source>
        <strain evidence="2">NRRL 25174</strain>
    </source>
</reference>
<dbReference type="SUPFAM" id="SSF54160">
    <property type="entry name" value="Chromo domain-like"/>
    <property type="match status" value="1"/>
</dbReference>
<dbReference type="EMBL" id="PVQB02000034">
    <property type="protein sequence ID" value="KAF4345123.1"/>
    <property type="molecule type" value="Genomic_DNA"/>
</dbReference>
<organism evidence="2 3">
    <name type="scientific">Fusarium beomiforme</name>
    <dbReference type="NCBI Taxonomy" id="44412"/>
    <lineage>
        <taxon>Eukaryota</taxon>
        <taxon>Fungi</taxon>
        <taxon>Dikarya</taxon>
        <taxon>Ascomycota</taxon>
        <taxon>Pezizomycotina</taxon>
        <taxon>Sordariomycetes</taxon>
        <taxon>Hypocreomycetidae</taxon>
        <taxon>Hypocreales</taxon>
        <taxon>Nectriaceae</taxon>
        <taxon>Fusarium</taxon>
        <taxon>Fusarium burgessii species complex</taxon>
    </lineage>
</organism>
<evidence type="ECO:0000256" key="1">
    <source>
        <dbReference type="ARBA" id="ARBA00011353"/>
    </source>
</evidence>
<protein>
    <recommendedName>
        <fullName evidence="4">Chromo domain-containing protein</fullName>
    </recommendedName>
</protein>
<evidence type="ECO:0008006" key="4">
    <source>
        <dbReference type="Google" id="ProtNLM"/>
    </source>
</evidence>
<gene>
    <name evidence="2" type="ORF">FBEOM_999</name>
</gene>
<dbReference type="InterPro" id="IPR016197">
    <property type="entry name" value="Chromo-like_dom_sf"/>
</dbReference>
<keyword evidence="3" id="KW-1185">Reference proteome</keyword>
<comment type="caution">
    <text evidence="2">The sequence shown here is derived from an EMBL/GenBank/DDBJ whole genome shotgun (WGS) entry which is preliminary data.</text>
</comment>
<sequence length="133" mass="15993">MRELDRRRSRQRNTTILSRERFPIEELRRWMIYDGDSIVIEVRWADGSPDTWEPEEILHIDTARTLLDFWRRRGGRTKATGLRESSVLRILEKKVRRSEDKPSYKCQWIGLPARDRYVTWLSQHDVTDVALPQ</sequence>
<reference evidence="2" key="1">
    <citation type="journal article" date="2017" name="Mycologia">
        <title>Fusarium algeriense, sp. nov., a novel toxigenic crown rot pathogen of durum wheat from Algeria is nested in the Fusarium burgessii species complex.</title>
        <authorList>
            <person name="Laraba I."/>
            <person name="Keddad A."/>
            <person name="Boureghda H."/>
            <person name="Abdallah N."/>
            <person name="Vaughan M.M."/>
            <person name="Proctor R.H."/>
            <person name="Busman M."/>
            <person name="O'Donnell K."/>
        </authorList>
    </citation>
    <scope>NUCLEOTIDE SEQUENCE</scope>
    <source>
        <strain evidence="2">NRRL 25174</strain>
    </source>
</reference>